<dbReference type="GO" id="GO:0019284">
    <property type="term" value="P:L-methionine salvage from S-adenosylmethionine"/>
    <property type="evidence" value="ECO:0007669"/>
    <property type="project" value="TreeGrafter"/>
</dbReference>
<keyword evidence="2" id="KW-1185">Reference proteome</keyword>
<protein>
    <recommendedName>
        <fullName evidence="3">Nucleoside phosphorylase domain-containing protein</fullName>
    </recommendedName>
</protein>
<name>A0A2M9Y6E8_9LEPT</name>
<accession>A0A2M9Y6E8</accession>
<proteinExistence type="predicted"/>
<reference evidence="1" key="1">
    <citation type="journal article" date="2019" name="PLoS Negl. Trop. Dis.">
        <title>Revisiting the worldwide diversity of Leptospira species in the environment.</title>
        <authorList>
            <person name="Vincent A.T."/>
            <person name="Schiettekatte O."/>
            <person name="Bourhy P."/>
            <person name="Veyrier F.J."/>
            <person name="Picardeau M."/>
        </authorList>
    </citation>
    <scope>NUCLEOTIDE SEQUENCE [LARGE SCALE GENOMIC DNA]</scope>
    <source>
        <strain evidence="1">201800277</strain>
    </source>
</reference>
<gene>
    <name evidence="1" type="ORF">EHQ30_05330</name>
</gene>
<dbReference type="GO" id="GO:0008782">
    <property type="term" value="F:adenosylhomocysteine nucleosidase activity"/>
    <property type="evidence" value="ECO:0007669"/>
    <property type="project" value="TreeGrafter"/>
</dbReference>
<dbReference type="EMBL" id="RQFP01000001">
    <property type="protein sequence ID" value="TGK96049.1"/>
    <property type="molecule type" value="Genomic_DNA"/>
</dbReference>
<organism evidence="1 2">
    <name type="scientific">Leptospira brenneri</name>
    <dbReference type="NCBI Taxonomy" id="2023182"/>
    <lineage>
        <taxon>Bacteria</taxon>
        <taxon>Pseudomonadati</taxon>
        <taxon>Spirochaetota</taxon>
        <taxon>Spirochaetia</taxon>
        <taxon>Leptospirales</taxon>
        <taxon>Leptospiraceae</taxon>
        <taxon>Leptospira</taxon>
    </lineage>
</organism>
<dbReference type="InterPro" id="IPR035994">
    <property type="entry name" value="Nucleoside_phosphorylase_sf"/>
</dbReference>
<dbReference type="PANTHER" id="PTHR46832:SF1">
    <property type="entry name" value="5'-METHYLTHIOADENOSINE_S-ADENOSYLHOMOCYSTEINE NUCLEOSIDASE"/>
    <property type="match status" value="1"/>
</dbReference>
<comment type="caution">
    <text evidence="1">The sequence shown here is derived from an EMBL/GenBank/DDBJ whole genome shotgun (WGS) entry which is preliminary data.</text>
</comment>
<evidence type="ECO:0000313" key="2">
    <source>
        <dbReference type="Proteomes" id="UP000297891"/>
    </source>
</evidence>
<evidence type="ECO:0000313" key="1">
    <source>
        <dbReference type="EMBL" id="TGK96049.1"/>
    </source>
</evidence>
<dbReference type="Proteomes" id="UP000297891">
    <property type="component" value="Unassembled WGS sequence"/>
</dbReference>
<dbReference type="AlphaFoldDB" id="A0A2M9Y6E8"/>
<evidence type="ECO:0008006" key="3">
    <source>
        <dbReference type="Google" id="ProtNLM"/>
    </source>
</evidence>
<sequence length="245" mass="27782">MKKIVIYFLLLFTVNHCSPEKKVVIIVSGYYEWIALKNYLKIDPAILQFSPYGEFFFADKVLDSHNEKIIFVYGGSGSIDSAASTQMVISNLNPKIIINIGSTSGFYKRVKLFDLVVAKNTFLYDFSEEKELTQINFDKYRTEINVDSNFKIPDDIIPSNIISTNSKLETSKISKLPLLFNASDPESGSIARICQNNNVQVMILKGISTIILSENNNSYVKISSEKNSEIIIPKIINIIKTFHWN</sequence>
<dbReference type="GO" id="GO:0005829">
    <property type="term" value="C:cytosol"/>
    <property type="evidence" value="ECO:0007669"/>
    <property type="project" value="TreeGrafter"/>
</dbReference>
<dbReference type="GO" id="GO:0008930">
    <property type="term" value="F:methylthioadenosine nucleosidase activity"/>
    <property type="evidence" value="ECO:0007669"/>
    <property type="project" value="TreeGrafter"/>
</dbReference>
<dbReference type="Gene3D" id="3.40.50.1580">
    <property type="entry name" value="Nucleoside phosphorylase domain"/>
    <property type="match status" value="1"/>
</dbReference>
<dbReference type="SUPFAM" id="SSF53167">
    <property type="entry name" value="Purine and uridine phosphorylases"/>
    <property type="match status" value="1"/>
</dbReference>
<dbReference type="PANTHER" id="PTHR46832">
    <property type="entry name" value="5'-METHYLTHIOADENOSINE/S-ADENOSYLHOMOCYSTEINE NUCLEOSIDASE"/>
    <property type="match status" value="1"/>
</dbReference>
<dbReference type="RefSeq" id="WP_100788999.1">
    <property type="nucleotide sequence ID" value="NZ_NPDQ01000001.1"/>
</dbReference>
<dbReference type="OrthoDB" id="9792278at2"/>
<dbReference type="GO" id="GO:0009116">
    <property type="term" value="P:nucleoside metabolic process"/>
    <property type="evidence" value="ECO:0007669"/>
    <property type="project" value="InterPro"/>
</dbReference>